<gene>
    <name evidence="1" type="ORF">MYCFIDRAFT_179309</name>
</gene>
<reference evidence="1 2" key="1">
    <citation type="journal article" date="2012" name="PLoS Pathog.">
        <title>Diverse lifestyles and strategies of plant pathogenesis encoded in the genomes of eighteen Dothideomycetes fungi.</title>
        <authorList>
            <person name="Ohm R.A."/>
            <person name="Feau N."/>
            <person name="Henrissat B."/>
            <person name="Schoch C.L."/>
            <person name="Horwitz B.A."/>
            <person name="Barry K.W."/>
            <person name="Condon B.J."/>
            <person name="Copeland A.C."/>
            <person name="Dhillon B."/>
            <person name="Glaser F."/>
            <person name="Hesse C.N."/>
            <person name="Kosti I."/>
            <person name="LaButti K."/>
            <person name="Lindquist E.A."/>
            <person name="Lucas S."/>
            <person name="Salamov A.A."/>
            <person name="Bradshaw R.E."/>
            <person name="Ciuffetti L."/>
            <person name="Hamelin R.C."/>
            <person name="Kema G.H.J."/>
            <person name="Lawrence C."/>
            <person name="Scott J.A."/>
            <person name="Spatafora J.W."/>
            <person name="Turgeon B.G."/>
            <person name="de Wit P.J.G.M."/>
            <person name="Zhong S."/>
            <person name="Goodwin S.B."/>
            <person name="Grigoriev I.V."/>
        </authorList>
    </citation>
    <scope>NUCLEOTIDE SEQUENCE [LARGE SCALE GENOMIC DNA]</scope>
    <source>
        <strain evidence="1 2">CIRAD86</strain>
    </source>
</reference>
<dbReference type="AlphaFoldDB" id="M2YJC6"/>
<sequence>MRFRSSGGNRKFGFCGAGFGGLTWGGDYEMVGWDVVGLESEIGRGKQICSRVRMRVFWANGSMQSVGVRAGVFGAFASQLSLYLFCAI</sequence>
<dbReference type="GeneID" id="19334099"/>
<dbReference type="KEGG" id="pfj:MYCFIDRAFT_179309"/>
<dbReference type="VEuPathDB" id="FungiDB:MYCFIDRAFT_179309"/>
<dbReference type="HOGENOM" id="CLU_2470037_0_0_1"/>
<keyword evidence="2" id="KW-1185">Reference proteome</keyword>
<dbReference type="EMBL" id="KB446564">
    <property type="protein sequence ID" value="EME77830.1"/>
    <property type="molecule type" value="Genomic_DNA"/>
</dbReference>
<protein>
    <submittedName>
        <fullName evidence="1">Uncharacterized protein</fullName>
    </submittedName>
</protein>
<dbReference type="RefSeq" id="XP_007931592.1">
    <property type="nucleotide sequence ID" value="XM_007933401.1"/>
</dbReference>
<dbReference type="Proteomes" id="UP000016932">
    <property type="component" value="Unassembled WGS sequence"/>
</dbReference>
<proteinExistence type="predicted"/>
<accession>M2YJC6</accession>
<evidence type="ECO:0000313" key="1">
    <source>
        <dbReference type="EMBL" id="EME77830.1"/>
    </source>
</evidence>
<evidence type="ECO:0000313" key="2">
    <source>
        <dbReference type="Proteomes" id="UP000016932"/>
    </source>
</evidence>
<name>M2YJC6_PSEFD</name>
<organism evidence="1 2">
    <name type="scientific">Pseudocercospora fijiensis (strain CIRAD86)</name>
    <name type="common">Black leaf streak disease fungus</name>
    <name type="synonym">Mycosphaerella fijiensis</name>
    <dbReference type="NCBI Taxonomy" id="383855"/>
    <lineage>
        <taxon>Eukaryota</taxon>
        <taxon>Fungi</taxon>
        <taxon>Dikarya</taxon>
        <taxon>Ascomycota</taxon>
        <taxon>Pezizomycotina</taxon>
        <taxon>Dothideomycetes</taxon>
        <taxon>Dothideomycetidae</taxon>
        <taxon>Mycosphaerellales</taxon>
        <taxon>Mycosphaerellaceae</taxon>
        <taxon>Pseudocercospora</taxon>
    </lineage>
</organism>